<dbReference type="SMART" id="SM00052">
    <property type="entry name" value="EAL"/>
    <property type="match status" value="1"/>
</dbReference>
<feature type="domain" description="EAL" evidence="2">
    <location>
        <begin position="429"/>
        <end position="678"/>
    </location>
</feature>
<feature type="transmembrane region" description="Helical" evidence="1">
    <location>
        <begin position="158"/>
        <end position="187"/>
    </location>
</feature>
<dbReference type="InterPro" id="IPR003660">
    <property type="entry name" value="HAMP_dom"/>
</dbReference>
<keyword evidence="1" id="KW-0812">Transmembrane</keyword>
<evidence type="ECO:0000259" key="2">
    <source>
        <dbReference type="PROSITE" id="PS50883"/>
    </source>
</evidence>
<evidence type="ECO:0000256" key="1">
    <source>
        <dbReference type="SAM" id="Phobius"/>
    </source>
</evidence>
<dbReference type="GO" id="GO:0016020">
    <property type="term" value="C:membrane"/>
    <property type="evidence" value="ECO:0007669"/>
    <property type="project" value="InterPro"/>
</dbReference>
<dbReference type="Pfam" id="PF00563">
    <property type="entry name" value="EAL"/>
    <property type="match status" value="1"/>
</dbReference>
<dbReference type="SUPFAM" id="SSF141868">
    <property type="entry name" value="EAL domain-like"/>
    <property type="match status" value="1"/>
</dbReference>
<organism evidence="4 5">
    <name type="scientific">Hafnia paralvei</name>
    <dbReference type="NCBI Taxonomy" id="546367"/>
    <lineage>
        <taxon>Bacteria</taxon>
        <taxon>Pseudomonadati</taxon>
        <taxon>Pseudomonadota</taxon>
        <taxon>Gammaproteobacteria</taxon>
        <taxon>Enterobacterales</taxon>
        <taxon>Hafniaceae</taxon>
        <taxon>Hafnia</taxon>
    </lineage>
</organism>
<dbReference type="NCBIfam" id="NF008807">
    <property type="entry name" value="PRK11829.1"/>
    <property type="match status" value="1"/>
</dbReference>
<dbReference type="PANTHER" id="PTHR33121">
    <property type="entry name" value="CYCLIC DI-GMP PHOSPHODIESTERASE PDEF"/>
    <property type="match status" value="1"/>
</dbReference>
<accession>A0A4Q9EWJ8</accession>
<dbReference type="Gene3D" id="6.10.340.10">
    <property type="match status" value="1"/>
</dbReference>
<dbReference type="PROSITE" id="PS50887">
    <property type="entry name" value="GGDEF"/>
    <property type="match status" value="1"/>
</dbReference>
<dbReference type="SUPFAM" id="SSF55073">
    <property type="entry name" value="Nucleotide cyclase"/>
    <property type="match status" value="1"/>
</dbReference>
<reference evidence="4 5" key="1">
    <citation type="submission" date="2019-02" db="EMBL/GenBank/DDBJ databases">
        <title>Comparative genomic analysis of the Hafnia genus genomes.</title>
        <authorList>
            <person name="Zhiqiu Y."/>
            <person name="Chao Y."/>
            <person name="Yuhui D."/>
            <person name="Di H."/>
            <person name="Bin L."/>
        </authorList>
    </citation>
    <scope>NUCLEOTIDE SEQUENCE [LARGE SCALE GENOMIC DNA]</scope>
    <source>
        <strain evidence="4 5">PCM_1194</strain>
    </source>
</reference>
<evidence type="ECO:0000259" key="3">
    <source>
        <dbReference type="PROSITE" id="PS50887"/>
    </source>
</evidence>
<dbReference type="InterPro" id="IPR001633">
    <property type="entry name" value="EAL_dom"/>
</dbReference>
<dbReference type="SMART" id="SM00267">
    <property type="entry name" value="GGDEF"/>
    <property type="match status" value="1"/>
</dbReference>
<dbReference type="CDD" id="cd01948">
    <property type="entry name" value="EAL"/>
    <property type="match status" value="1"/>
</dbReference>
<proteinExistence type="predicted"/>
<protein>
    <submittedName>
        <fullName evidence="4">Biofilm formation regulator HmsP</fullName>
    </submittedName>
</protein>
<sequence length="678" mass="76374">MFLCYRRDSLRVSRSLTIKQMAMVSVVALITICIFVVIQLFHFVDQRKEDYVQQLENLAHSVREPLSEAMLNMDAVRAQKILDSLVPIGILSRADVMLPNELQALKGRFPQERAVPEAVMQIFDLPVQVSMPLYGTERNIAARQPSSYLVLQADSFRIYQFILSTLSTMVSTYLLLALILTVAISWCMNRLLVYPLRALAQELRSMPLDAPNFHQLTPPPLHGDDELGLLVRNYNRNQQALEKAHQVMSRMSTRNPVTNLPNMTLFIPLLEQHLLVCRKENAGIVVINICTLQEAMGVLDAAQRDTLLNSLICRLKACVSESDMLAQINQDRFVVLVRNVEMPHSLTLFAKNVMDIITQPLDLGAIAIRPTACIGISLYQPDPKTPIDAKRDAEQLLSQASSAMNVAAREGKNQILFFEPTLAQKAKDRLTKETEIMSALTQGDFSLYLQPQIDLRTGRLAGAEALIRWNRQDGELMLPSEFIPLAEEVGGIEALGEWVITESMEILSTWQKQNIGVPISLNVSGVQIANLGYVELLERMLLEYQLDPHMLHLEVTETAYISNITQAAEMLARLRKIGIKVALDDFGMGYAGLNYLQHLPVDIIKIDKNFVDQIPHDDALVRIVASIAEVLALDVVAEGVESHTQCEWLLKHGIYYAQGYWFSPALPQDEFERKYFLI</sequence>
<feature type="transmembrane region" description="Helical" evidence="1">
    <location>
        <begin position="21"/>
        <end position="41"/>
    </location>
</feature>
<keyword evidence="1" id="KW-0472">Membrane</keyword>
<dbReference type="Pfam" id="PF00990">
    <property type="entry name" value="GGDEF"/>
    <property type="match status" value="1"/>
</dbReference>
<evidence type="ECO:0000313" key="4">
    <source>
        <dbReference type="EMBL" id="TBM33110.1"/>
    </source>
</evidence>
<dbReference type="EMBL" id="SITD01000005">
    <property type="protein sequence ID" value="TBM33110.1"/>
    <property type="molecule type" value="Genomic_DNA"/>
</dbReference>
<dbReference type="Pfam" id="PF17154">
    <property type="entry name" value="GAPES3"/>
    <property type="match status" value="1"/>
</dbReference>
<gene>
    <name evidence="4" type="primary">hmsP</name>
    <name evidence="4" type="ORF">EYY89_00255</name>
</gene>
<dbReference type="InterPro" id="IPR035919">
    <property type="entry name" value="EAL_sf"/>
</dbReference>
<dbReference type="Gene3D" id="3.30.70.270">
    <property type="match status" value="1"/>
</dbReference>
<dbReference type="InterPro" id="IPR000160">
    <property type="entry name" value="GGDEF_dom"/>
</dbReference>
<dbReference type="AlphaFoldDB" id="A0A4Q9EWJ8"/>
<keyword evidence="1" id="KW-1133">Transmembrane helix</keyword>
<dbReference type="Gene3D" id="3.20.20.450">
    <property type="entry name" value="EAL domain"/>
    <property type="match status" value="1"/>
</dbReference>
<dbReference type="InterPro" id="IPR043128">
    <property type="entry name" value="Rev_trsase/Diguanyl_cyclase"/>
</dbReference>
<dbReference type="InterPro" id="IPR033419">
    <property type="entry name" value="GAPES3"/>
</dbReference>
<dbReference type="InterPro" id="IPR029787">
    <property type="entry name" value="Nucleotide_cyclase"/>
</dbReference>
<feature type="domain" description="GGDEF" evidence="3">
    <location>
        <begin position="280"/>
        <end position="420"/>
    </location>
</feature>
<name>A0A4Q9EWJ8_9GAMM</name>
<dbReference type="GO" id="GO:0007165">
    <property type="term" value="P:signal transduction"/>
    <property type="evidence" value="ECO:0007669"/>
    <property type="project" value="InterPro"/>
</dbReference>
<dbReference type="Proteomes" id="UP000293380">
    <property type="component" value="Unassembled WGS sequence"/>
</dbReference>
<dbReference type="Pfam" id="PF00672">
    <property type="entry name" value="HAMP"/>
    <property type="match status" value="1"/>
</dbReference>
<comment type="caution">
    <text evidence="4">The sequence shown here is derived from an EMBL/GenBank/DDBJ whole genome shotgun (WGS) entry which is preliminary data.</text>
</comment>
<dbReference type="PROSITE" id="PS50883">
    <property type="entry name" value="EAL"/>
    <property type="match status" value="1"/>
</dbReference>
<dbReference type="GO" id="GO:0071111">
    <property type="term" value="F:cyclic-guanylate-specific phosphodiesterase activity"/>
    <property type="evidence" value="ECO:0007669"/>
    <property type="project" value="InterPro"/>
</dbReference>
<dbReference type="InterPro" id="IPR050706">
    <property type="entry name" value="Cyclic-di-GMP_PDE-like"/>
</dbReference>
<evidence type="ECO:0000313" key="5">
    <source>
        <dbReference type="Proteomes" id="UP000293380"/>
    </source>
</evidence>
<dbReference type="PANTHER" id="PTHR33121:SF77">
    <property type="entry name" value="CYCLIC DI-GMP PHOSPHODIESTERASE PDEK-RELATED"/>
    <property type="match status" value="1"/>
</dbReference>